<dbReference type="RefSeq" id="WP_346580789.1">
    <property type="nucleotide sequence ID" value="NZ_JBDJNQ010000002.1"/>
</dbReference>
<dbReference type="InterPro" id="IPR021457">
    <property type="entry name" value="DUF3108"/>
</dbReference>
<evidence type="ECO:0008006" key="4">
    <source>
        <dbReference type="Google" id="ProtNLM"/>
    </source>
</evidence>
<feature type="transmembrane region" description="Helical" evidence="1">
    <location>
        <begin position="6"/>
        <end position="24"/>
    </location>
</feature>
<proteinExistence type="predicted"/>
<protein>
    <recommendedName>
        <fullName evidence="4">Carboxypeptidase regulatory-like domain-containing protein</fullName>
    </recommendedName>
</protein>
<keyword evidence="3" id="KW-1185">Reference proteome</keyword>
<comment type="caution">
    <text evidence="2">The sequence shown here is derived from an EMBL/GenBank/DDBJ whole genome shotgun (WGS) entry which is preliminary data.</text>
</comment>
<dbReference type="Pfam" id="PF11306">
    <property type="entry name" value="DUF3108"/>
    <property type="match status" value="1"/>
</dbReference>
<dbReference type="SUPFAM" id="SSF117074">
    <property type="entry name" value="Hypothetical protein PA1324"/>
    <property type="match status" value="1"/>
</dbReference>
<gene>
    <name evidence="2" type="ORF">ABE541_04770</name>
</gene>
<organism evidence="2 3">
    <name type="scientific">Sphingobacterium kitahiroshimense</name>
    <dbReference type="NCBI Taxonomy" id="470446"/>
    <lineage>
        <taxon>Bacteria</taxon>
        <taxon>Pseudomonadati</taxon>
        <taxon>Bacteroidota</taxon>
        <taxon>Sphingobacteriia</taxon>
        <taxon>Sphingobacteriales</taxon>
        <taxon>Sphingobacteriaceae</taxon>
        <taxon>Sphingobacterium</taxon>
    </lineage>
</organism>
<keyword evidence="1" id="KW-0472">Membrane</keyword>
<reference evidence="2 3" key="1">
    <citation type="submission" date="2024-04" db="EMBL/GenBank/DDBJ databases">
        <title>WGS of bacteria from Torrens River.</title>
        <authorList>
            <person name="Wyrsch E.R."/>
            <person name="Drigo B."/>
        </authorList>
    </citation>
    <scope>NUCLEOTIDE SEQUENCE [LARGE SCALE GENOMIC DNA]</scope>
    <source>
        <strain evidence="2 3">TWI391</strain>
    </source>
</reference>
<evidence type="ECO:0000256" key="1">
    <source>
        <dbReference type="SAM" id="Phobius"/>
    </source>
</evidence>
<evidence type="ECO:0000313" key="3">
    <source>
        <dbReference type="Proteomes" id="UP001409291"/>
    </source>
</evidence>
<dbReference type="EMBL" id="JBDJNQ010000002">
    <property type="protein sequence ID" value="MEN5376570.1"/>
    <property type="molecule type" value="Genomic_DNA"/>
</dbReference>
<keyword evidence="1" id="KW-1133">Transmembrane helix</keyword>
<keyword evidence="1" id="KW-0812">Transmembrane</keyword>
<accession>A0ABV0BQ40</accession>
<feature type="transmembrane region" description="Helical" evidence="1">
    <location>
        <begin position="36"/>
        <end position="56"/>
    </location>
</feature>
<dbReference type="Proteomes" id="UP001409291">
    <property type="component" value="Unassembled WGS sequence"/>
</dbReference>
<sequence length="462" mass="52741">MIIDSIWKALFTCSPIFGIVFAAIDDTIGFLTHMNIRTLILALYLFPFIAICQKMIAPGGSEINTSFLKPQKSLYTVYYVKDTSWTKKGTMTYDITYDANQLIYNYQYTDKSNEWSVSRTSIADAKTLKSISYQSESSNSKLNLEFGNTIKGNYYSKKTKKNKILNLKTPSSFFDFNLADNMMTTLPLTVGYKGTFSQFYYDDNTDTLVSNYRIKEVKSYAYRSPKTGNHDTWLASVLEESTGAIYNFVIDKKDHRLWQREMSLGNGMWEICINEELDYQPIKNQFNKEQSIKQISTGNSVITGTAYAKDNTGKKLGGLVNTAKKQFAPKGTEITLFPNSAYYEEWVGVNKKIKKQGQIPEVPLDVNFGTAIKKTKVYDDEGHFEFADLLPGTYVIMASFDFTNSYNYSYVTGYTNYYNYWGYTGSNTNYGSAKQHYRDQANVEKLVTIDSDGDKKDINLRD</sequence>
<name>A0ABV0BQ40_9SPHI</name>
<evidence type="ECO:0000313" key="2">
    <source>
        <dbReference type="EMBL" id="MEN5376570.1"/>
    </source>
</evidence>